<evidence type="ECO:0000313" key="1">
    <source>
        <dbReference type="EMBL" id="KAF3602964.1"/>
    </source>
</evidence>
<accession>A0A8S9SSC5</accession>
<evidence type="ECO:0000313" key="2">
    <source>
        <dbReference type="Proteomes" id="UP000712600"/>
    </source>
</evidence>
<reference evidence="1" key="1">
    <citation type="submission" date="2019-12" db="EMBL/GenBank/DDBJ databases">
        <title>Genome sequencing and annotation of Brassica cretica.</title>
        <authorList>
            <person name="Studholme D.J."/>
            <person name="Sarris P."/>
        </authorList>
    </citation>
    <scope>NUCLEOTIDE SEQUENCE</scope>
    <source>
        <strain evidence="1">PFS-109/04</strain>
        <tissue evidence="1">Leaf</tissue>
    </source>
</reference>
<organism evidence="1 2">
    <name type="scientific">Brassica cretica</name>
    <name type="common">Mustard</name>
    <dbReference type="NCBI Taxonomy" id="69181"/>
    <lineage>
        <taxon>Eukaryota</taxon>
        <taxon>Viridiplantae</taxon>
        <taxon>Streptophyta</taxon>
        <taxon>Embryophyta</taxon>
        <taxon>Tracheophyta</taxon>
        <taxon>Spermatophyta</taxon>
        <taxon>Magnoliopsida</taxon>
        <taxon>eudicotyledons</taxon>
        <taxon>Gunneridae</taxon>
        <taxon>Pentapetalae</taxon>
        <taxon>rosids</taxon>
        <taxon>malvids</taxon>
        <taxon>Brassicales</taxon>
        <taxon>Brassicaceae</taxon>
        <taxon>Brassiceae</taxon>
        <taxon>Brassica</taxon>
    </lineage>
</organism>
<dbReference type="AlphaFoldDB" id="A0A8S9SSC5"/>
<protein>
    <submittedName>
        <fullName evidence="1">Uncharacterized protein</fullName>
    </submittedName>
</protein>
<dbReference type="EMBL" id="QGKX02000004">
    <property type="protein sequence ID" value="KAF3602964.1"/>
    <property type="molecule type" value="Genomic_DNA"/>
</dbReference>
<proteinExistence type="predicted"/>
<gene>
    <name evidence="1" type="ORF">F2Q69_00034994</name>
</gene>
<sequence length="80" mass="9017">MMKRPTEEVYGSNAAEASTEVQSIFAQIDLLDVIKAENFDFVAELEKLTKEHIEAEADLADVKVKVPDWTKLGGNWMMDD</sequence>
<comment type="caution">
    <text evidence="1">The sequence shown here is derived from an EMBL/GenBank/DDBJ whole genome shotgun (WGS) entry which is preliminary data.</text>
</comment>
<name>A0A8S9SSC5_BRACR</name>
<dbReference type="Proteomes" id="UP000712600">
    <property type="component" value="Unassembled WGS sequence"/>
</dbReference>